<evidence type="ECO:0000256" key="1">
    <source>
        <dbReference type="ARBA" id="ARBA00022714"/>
    </source>
</evidence>
<dbReference type="PROSITE" id="PS51296">
    <property type="entry name" value="RIESKE"/>
    <property type="match status" value="1"/>
</dbReference>
<reference evidence="9 10" key="1">
    <citation type="submission" date="2018-07" db="EMBL/GenBank/DDBJ databases">
        <title>Genome sequence of Nitratireductor thuwali#1536.</title>
        <authorList>
            <person name="Michoud G."/>
            <person name="Merlino G."/>
            <person name="Sefrji F.O."/>
            <person name="Daffonchio D."/>
        </authorList>
    </citation>
    <scope>NUCLEOTIDE SEQUENCE [LARGE SCALE GENOMIC DNA]</scope>
    <source>
        <strain evidence="10">Nit1536</strain>
    </source>
</reference>
<dbReference type="Proteomes" id="UP001342418">
    <property type="component" value="Chromosome"/>
</dbReference>
<dbReference type="RefSeq" id="WP_338530921.1">
    <property type="nucleotide sequence ID" value="NZ_CP030941.1"/>
</dbReference>
<evidence type="ECO:0000256" key="4">
    <source>
        <dbReference type="ARBA" id="ARBA00023004"/>
    </source>
</evidence>
<dbReference type="InterPro" id="IPR006076">
    <property type="entry name" value="FAD-dep_OxRdtase"/>
</dbReference>
<sequence>MVEATPFWLDGAAVPAFAAVGEDMRVDVAIVGGGIVGLHCALNLRASGLRVAVFEARRFGRQATGRSTAKVTSQHGLRYGQLKRDFGDEYARVYADANQKAIENIARLCAELDGGAGFQRRDAFVYACNDDEADRLQEEAEAAASLGLPASMEHAAGLPLQVTSLLKFKNQAQFDPAAYLGGLAGLLSPDVKLFEQSRVTSIEDGEPYRLASNGHTITAGHVVVATQMPIVNDGMFFAKAFPFAHPVAAAPLPEGIPVDGVFISAGSPSHSFRTAQRDDQVYLVAAGGEYKPAHPDEQAGVIEDLLRFLREHFRIEQPTHLWTNEDFRSMDGAAFIGPATSSKPNLLVATGFAAWGITQGAVAGEILAARILGQEHEAAALFEARRVKPLVGGSTFLSENARAGAHMVSDRLMGAKSGKPEDIAPGGAGIVSIDGKQVAFRRTADGQPHGLSAKCTHMGCIVDWNAVDRTWDCPCHGSRFDENGRVLAGPAASPLEPRRVGPKGERAP</sequence>
<keyword evidence="4" id="KW-0408">Iron</keyword>
<dbReference type="PRINTS" id="PR00162">
    <property type="entry name" value="RIESKE"/>
</dbReference>
<dbReference type="InterPro" id="IPR036922">
    <property type="entry name" value="Rieske_2Fe-2S_sf"/>
</dbReference>
<evidence type="ECO:0000256" key="3">
    <source>
        <dbReference type="ARBA" id="ARBA00023002"/>
    </source>
</evidence>
<organism evidence="9 10">
    <name type="scientific">Nitratireductor thuwali</name>
    <dbReference type="NCBI Taxonomy" id="2267699"/>
    <lineage>
        <taxon>Bacteria</taxon>
        <taxon>Pseudomonadati</taxon>
        <taxon>Pseudomonadota</taxon>
        <taxon>Alphaproteobacteria</taxon>
        <taxon>Hyphomicrobiales</taxon>
        <taxon>Phyllobacteriaceae</taxon>
        <taxon>Nitratireductor</taxon>
    </lineage>
</organism>
<evidence type="ECO:0000256" key="5">
    <source>
        <dbReference type="ARBA" id="ARBA00023014"/>
    </source>
</evidence>
<feature type="domain" description="Rieske" evidence="8">
    <location>
        <begin position="415"/>
        <end position="508"/>
    </location>
</feature>
<keyword evidence="1" id="KW-0001">2Fe-2S</keyword>
<dbReference type="Pfam" id="PF00355">
    <property type="entry name" value="Rieske"/>
    <property type="match status" value="1"/>
</dbReference>
<dbReference type="Gene3D" id="3.30.9.10">
    <property type="entry name" value="D-Amino Acid Oxidase, subunit A, domain 2"/>
    <property type="match status" value="1"/>
</dbReference>
<evidence type="ECO:0000256" key="2">
    <source>
        <dbReference type="ARBA" id="ARBA00022723"/>
    </source>
</evidence>
<evidence type="ECO:0000259" key="8">
    <source>
        <dbReference type="PROSITE" id="PS51296"/>
    </source>
</evidence>
<dbReference type="SUPFAM" id="SSF50022">
    <property type="entry name" value="ISP domain"/>
    <property type="match status" value="1"/>
</dbReference>
<evidence type="ECO:0000256" key="7">
    <source>
        <dbReference type="SAM" id="MobiDB-lite"/>
    </source>
</evidence>
<gene>
    <name evidence="9" type="primary">petC</name>
    <name evidence="9" type="ORF">NTH_03192</name>
</gene>
<name>A0ABY5MMU0_9HYPH</name>
<dbReference type="SUPFAM" id="SSF51905">
    <property type="entry name" value="FAD/NAD(P)-binding domain"/>
    <property type="match status" value="1"/>
</dbReference>
<protein>
    <submittedName>
        <fullName evidence="9">Cytochrome b6-f complex iron-sulfur subunit</fullName>
    </submittedName>
</protein>
<keyword evidence="10" id="KW-1185">Reference proteome</keyword>
<dbReference type="PANTHER" id="PTHR13847">
    <property type="entry name" value="SARCOSINE DEHYDROGENASE-RELATED"/>
    <property type="match status" value="1"/>
</dbReference>
<dbReference type="Gene3D" id="3.50.50.60">
    <property type="entry name" value="FAD/NAD(P)-binding domain"/>
    <property type="match status" value="1"/>
</dbReference>
<feature type="compositionally biased region" description="Basic and acidic residues" evidence="7">
    <location>
        <begin position="496"/>
        <end position="508"/>
    </location>
</feature>
<dbReference type="InterPro" id="IPR005805">
    <property type="entry name" value="Rieske_Fe-S_prot_C"/>
</dbReference>
<dbReference type="InterPro" id="IPR017941">
    <property type="entry name" value="Rieske_2Fe-2S"/>
</dbReference>
<accession>A0ABY5MMU0</accession>
<dbReference type="PANTHER" id="PTHR13847:SF274">
    <property type="entry name" value="RIESKE 2FE-2S IRON-SULFUR PROTEIN YHFW-RELATED"/>
    <property type="match status" value="1"/>
</dbReference>
<evidence type="ECO:0000256" key="6">
    <source>
        <dbReference type="ARBA" id="ARBA00023157"/>
    </source>
</evidence>
<keyword evidence="2" id="KW-0479">Metal-binding</keyword>
<keyword evidence="5" id="KW-0411">Iron-sulfur</keyword>
<keyword evidence="6" id="KW-1015">Disulfide bond</keyword>
<dbReference type="Pfam" id="PF01266">
    <property type="entry name" value="DAO"/>
    <property type="match status" value="1"/>
</dbReference>
<proteinExistence type="predicted"/>
<evidence type="ECO:0000313" key="10">
    <source>
        <dbReference type="Proteomes" id="UP001342418"/>
    </source>
</evidence>
<keyword evidence="3" id="KW-0560">Oxidoreductase</keyword>
<dbReference type="EMBL" id="CP030941">
    <property type="protein sequence ID" value="UUP18708.1"/>
    <property type="molecule type" value="Genomic_DNA"/>
</dbReference>
<dbReference type="InterPro" id="IPR036188">
    <property type="entry name" value="FAD/NAD-bd_sf"/>
</dbReference>
<feature type="region of interest" description="Disordered" evidence="7">
    <location>
        <begin position="484"/>
        <end position="508"/>
    </location>
</feature>
<evidence type="ECO:0000313" key="9">
    <source>
        <dbReference type="EMBL" id="UUP18708.1"/>
    </source>
</evidence>
<dbReference type="Gene3D" id="2.102.10.10">
    <property type="entry name" value="Rieske [2Fe-2S] iron-sulphur domain"/>
    <property type="match status" value="1"/>
</dbReference>